<dbReference type="InterPro" id="IPR036390">
    <property type="entry name" value="WH_DNA-bd_sf"/>
</dbReference>
<comment type="caution">
    <text evidence="5">The sequence shown here is derived from an EMBL/GenBank/DDBJ whole genome shotgun (WGS) entry which is preliminary data.</text>
</comment>
<organism evidence="5 6">
    <name type="scientific">Arthrobacter mangrovi</name>
    <dbReference type="NCBI Taxonomy" id="2966350"/>
    <lineage>
        <taxon>Bacteria</taxon>
        <taxon>Bacillati</taxon>
        <taxon>Actinomycetota</taxon>
        <taxon>Actinomycetes</taxon>
        <taxon>Micrococcales</taxon>
        <taxon>Micrococcaceae</taxon>
        <taxon>Arthrobacter</taxon>
    </lineage>
</organism>
<keyword evidence="3" id="KW-0804">Transcription</keyword>
<dbReference type="NCBIfam" id="NF033788">
    <property type="entry name" value="HTH_metalloreg"/>
    <property type="match status" value="1"/>
</dbReference>
<gene>
    <name evidence="5" type="ORF">AHIS1636_09700</name>
</gene>
<dbReference type="RefSeq" id="WP_264794683.1">
    <property type="nucleotide sequence ID" value="NZ_BRVS01000004.1"/>
</dbReference>
<protein>
    <submittedName>
        <fullName evidence="5">Transcriptional regulator</fullName>
    </submittedName>
</protein>
<accession>A0ABQ5MRB9</accession>
<dbReference type="InterPro" id="IPR036388">
    <property type="entry name" value="WH-like_DNA-bd_sf"/>
</dbReference>
<evidence type="ECO:0000256" key="3">
    <source>
        <dbReference type="ARBA" id="ARBA00023163"/>
    </source>
</evidence>
<proteinExistence type="predicted"/>
<sequence length="131" mass="14134">MPDLPNFHAPLYEVKANLFKGLAHPIRIRLLELLAAAPSVSVTDLIAGTGQEASNISQHLGVLRRHHLVVAERRGLQVFYSLAYPQVAELLAVARSFLTQVLETTQKNLELSMAPAAEAPAMGTGTEGTQP</sequence>
<evidence type="ECO:0000259" key="4">
    <source>
        <dbReference type="PROSITE" id="PS50987"/>
    </source>
</evidence>
<dbReference type="InterPro" id="IPR001845">
    <property type="entry name" value="HTH_ArsR_DNA-bd_dom"/>
</dbReference>
<dbReference type="PANTHER" id="PTHR43132">
    <property type="entry name" value="ARSENICAL RESISTANCE OPERON REPRESSOR ARSR-RELATED"/>
    <property type="match status" value="1"/>
</dbReference>
<dbReference type="InterPro" id="IPR051011">
    <property type="entry name" value="Metal_resp_trans_reg"/>
</dbReference>
<evidence type="ECO:0000313" key="5">
    <source>
        <dbReference type="EMBL" id="GLB66531.1"/>
    </source>
</evidence>
<keyword evidence="6" id="KW-1185">Reference proteome</keyword>
<evidence type="ECO:0000256" key="1">
    <source>
        <dbReference type="ARBA" id="ARBA00023015"/>
    </source>
</evidence>
<dbReference type="SUPFAM" id="SSF46785">
    <property type="entry name" value="Winged helix' DNA-binding domain"/>
    <property type="match status" value="1"/>
</dbReference>
<dbReference type="Pfam" id="PF12840">
    <property type="entry name" value="HTH_20"/>
    <property type="match status" value="1"/>
</dbReference>
<dbReference type="PRINTS" id="PR00778">
    <property type="entry name" value="HTHARSR"/>
</dbReference>
<name>A0ABQ5MRB9_9MICC</name>
<keyword evidence="2" id="KW-0238">DNA-binding</keyword>
<dbReference type="EMBL" id="BRVS01000004">
    <property type="protein sequence ID" value="GLB66531.1"/>
    <property type="molecule type" value="Genomic_DNA"/>
</dbReference>
<dbReference type="Gene3D" id="1.10.10.10">
    <property type="entry name" value="Winged helix-like DNA-binding domain superfamily/Winged helix DNA-binding domain"/>
    <property type="match status" value="1"/>
</dbReference>
<feature type="domain" description="HTH arsR-type" evidence="4">
    <location>
        <begin position="7"/>
        <end position="102"/>
    </location>
</feature>
<keyword evidence="1" id="KW-0805">Transcription regulation</keyword>
<dbReference type="PROSITE" id="PS50987">
    <property type="entry name" value="HTH_ARSR_2"/>
    <property type="match status" value="1"/>
</dbReference>
<dbReference type="PANTHER" id="PTHR43132:SF2">
    <property type="entry name" value="ARSENICAL RESISTANCE OPERON REPRESSOR ARSR-RELATED"/>
    <property type="match status" value="1"/>
</dbReference>
<reference evidence="5 6" key="1">
    <citation type="journal article" date="2023" name="Int. J. Syst. Evol. Microbiol.">
        <title>Arthrobacter mangrovi sp. nov., an actinobacterium isolated from the rhizosphere of a mangrove.</title>
        <authorList>
            <person name="Hamada M."/>
            <person name="Saitou S."/>
            <person name="Enomoto N."/>
            <person name="Nanri K."/>
            <person name="Hidaka K."/>
            <person name="Miura T."/>
            <person name="Tamura T."/>
        </authorList>
    </citation>
    <scope>NUCLEOTIDE SEQUENCE [LARGE SCALE GENOMIC DNA]</scope>
    <source>
        <strain evidence="5 6">NBRC 112813</strain>
    </source>
</reference>
<evidence type="ECO:0000313" key="6">
    <source>
        <dbReference type="Proteomes" id="UP001209654"/>
    </source>
</evidence>
<dbReference type="Proteomes" id="UP001209654">
    <property type="component" value="Unassembled WGS sequence"/>
</dbReference>
<dbReference type="SMART" id="SM00418">
    <property type="entry name" value="HTH_ARSR"/>
    <property type="match status" value="1"/>
</dbReference>
<dbReference type="CDD" id="cd00090">
    <property type="entry name" value="HTH_ARSR"/>
    <property type="match status" value="1"/>
</dbReference>
<dbReference type="InterPro" id="IPR011991">
    <property type="entry name" value="ArsR-like_HTH"/>
</dbReference>
<evidence type="ECO:0000256" key="2">
    <source>
        <dbReference type="ARBA" id="ARBA00023125"/>
    </source>
</evidence>